<dbReference type="RefSeq" id="WP_019214179.1">
    <property type="nucleotide sequence ID" value="NZ_CP096649.1"/>
</dbReference>
<keyword evidence="5 6" id="KW-0472">Membrane</keyword>
<comment type="subcellular location">
    <subcellularLocation>
        <location evidence="1">Cell membrane</location>
        <topology evidence="1">Multi-pass membrane protein</topology>
    </subcellularLocation>
</comment>
<evidence type="ECO:0000256" key="3">
    <source>
        <dbReference type="ARBA" id="ARBA00022692"/>
    </source>
</evidence>
<keyword evidence="3 6" id="KW-0812">Transmembrane</keyword>
<name>A0A9E7DJM6_9FIRM</name>
<feature type="transmembrane region" description="Helical" evidence="6">
    <location>
        <begin position="58"/>
        <end position="79"/>
    </location>
</feature>
<proteinExistence type="predicted"/>
<dbReference type="GO" id="GO:0005886">
    <property type="term" value="C:plasma membrane"/>
    <property type="evidence" value="ECO:0007669"/>
    <property type="project" value="UniProtKB-SubCell"/>
</dbReference>
<sequence length="117" mass="12833">MNTIFGIIIVAAVTLVSDYLSKTLPVSMPASIYGIIILFLLLQMGLVKKEKVEGVCKFLIKIMPLTFIPSAVALIDSFIDLKVIIVPVLVAIVFSTIFVMATTGKFCETLLKIRKVK</sequence>
<protein>
    <submittedName>
        <fullName evidence="7">CidA/LrgA family protein</fullName>
    </submittedName>
</protein>
<dbReference type="Proteomes" id="UP000831151">
    <property type="component" value="Chromosome"/>
</dbReference>
<evidence type="ECO:0000313" key="7">
    <source>
        <dbReference type="EMBL" id="UQK59165.1"/>
    </source>
</evidence>
<accession>A0A9E7DJM6</accession>
<dbReference type="KEGG" id="fms:M1R53_00415"/>
<dbReference type="PANTHER" id="PTHR33931:SF2">
    <property type="entry name" value="HOLIN-LIKE PROTEIN CIDA"/>
    <property type="match status" value="1"/>
</dbReference>
<feature type="transmembrane region" description="Helical" evidence="6">
    <location>
        <begin position="28"/>
        <end position="46"/>
    </location>
</feature>
<dbReference type="EMBL" id="CP096649">
    <property type="protein sequence ID" value="UQK59165.1"/>
    <property type="molecule type" value="Genomic_DNA"/>
</dbReference>
<evidence type="ECO:0000256" key="4">
    <source>
        <dbReference type="ARBA" id="ARBA00022989"/>
    </source>
</evidence>
<organism evidence="7 8">
    <name type="scientific">Fenollaria massiliensis</name>
    <dbReference type="NCBI Taxonomy" id="938288"/>
    <lineage>
        <taxon>Bacteria</taxon>
        <taxon>Bacillati</taxon>
        <taxon>Bacillota</taxon>
        <taxon>Clostridia</taxon>
        <taxon>Eubacteriales</taxon>
        <taxon>Fenollaria</taxon>
    </lineage>
</organism>
<reference evidence="7" key="1">
    <citation type="submission" date="2022-04" db="EMBL/GenBank/DDBJ databases">
        <title>Complete genome sequences of Ezakiella coagulans and Fenollaria massiliensis.</title>
        <authorList>
            <person name="France M.T."/>
            <person name="Clifford J."/>
            <person name="Narina S."/>
            <person name="Rutt L."/>
            <person name="Ravel J."/>
        </authorList>
    </citation>
    <scope>NUCLEOTIDE SEQUENCE</scope>
    <source>
        <strain evidence="7">C0061C2</strain>
    </source>
</reference>
<evidence type="ECO:0000256" key="5">
    <source>
        <dbReference type="ARBA" id="ARBA00023136"/>
    </source>
</evidence>
<dbReference type="InterPro" id="IPR005538">
    <property type="entry name" value="LrgA/CidA"/>
</dbReference>
<keyword evidence="2" id="KW-1003">Cell membrane</keyword>
<dbReference type="Pfam" id="PF03788">
    <property type="entry name" value="LrgA"/>
    <property type="match status" value="1"/>
</dbReference>
<keyword evidence="8" id="KW-1185">Reference proteome</keyword>
<dbReference type="PANTHER" id="PTHR33931">
    <property type="entry name" value="HOLIN-LIKE PROTEIN CIDA-RELATED"/>
    <property type="match status" value="1"/>
</dbReference>
<gene>
    <name evidence="7" type="ORF">M1R53_00415</name>
</gene>
<evidence type="ECO:0000256" key="2">
    <source>
        <dbReference type="ARBA" id="ARBA00022475"/>
    </source>
</evidence>
<evidence type="ECO:0000256" key="1">
    <source>
        <dbReference type="ARBA" id="ARBA00004651"/>
    </source>
</evidence>
<feature type="transmembrane region" description="Helical" evidence="6">
    <location>
        <begin position="85"/>
        <end position="107"/>
    </location>
</feature>
<evidence type="ECO:0000313" key="8">
    <source>
        <dbReference type="Proteomes" id="UP000831151"/>
    </source>
</evidence>
<evidence type="ECO:0000256" key="6">
    <source>
        <dbReference type="SAM" id="Phobius"/>
    </source>
</evidence>
<keyword evidence="4 6" id="KW-1133">Transmembrane helix</keyword>
<dbReference type="AlphaFoldDB" id="A0A9E7DJM6"/>